<evidence type="ECO:0000256" key="8">
    <source>
        <dbReference type="ARBA" id="ARBA00023211"/>
    </source>
</evidence>
<accession>A0A9P3G1V7</accession>
<feature type="region of interest" description="Disordered" evidence="9">
    <location>
        <begin position="1"/>
        <end position="22"/>
    </location>
</feature>
<organism evidence="11 12">
    <name type="scientific">Phanerochaete sordida</name>
    <dbReference type="NCBI Taxonomy" id="48140"/>
    <lineage>
        <taxon>Eukaryota</taxon>
        <taxon>Fungi</taxon>
        <taxon>Dikarya</taxon>
        <taxon>Basidiomycota</taxon>
        <taxon>Agaricomycotina</taxon>
        <taxon>Agaricomycetes</taxon>
        <taxon>Polyporales</taxon>
        <taxon>Phanerochaetaceae</taxon>
        <taxon>Phanerochaete</taxon>
    </lineage>
</organism>
<dbReference type="AlphaFoldDB" id="A0A9P3G1V7"/>
<dbReference type="InterPro" id="IPR000086">
    <property type="entry name" value="NUDIX_hydrolase_dom"/>
</dbReference>
<evidence type="ECO:0000313" key="11">
    <source>
        <dbReference type="EMBL" id="GJE86134.1"/>
    </source>
</evidence>
<evidence type="ECO:0000256" key="1">
    <source>
        <dbReference type="ARBA" id="ARBA00001936"/>
    </source>
</evidence>
<dbReference type="InterPro" id="IPR015797">
    <property type="entry name" value="NUDIX_hydrolase-like_dom_sf"/>
</dbReference>
<feature type="compositionally biased region" description="Low complexity" evidence="9">
    <location>
        <begin position="545"/>
        <end position="558"/>
    </location>
</feature>
<sequence>MASSSSSSPELPVSRSTANGQQSSVQARLHEVLEDLSSRFILNLPEVELASLERVCFQVEQAHWYYEDFIREQDSSLPTMTLKKFSHSLFHVCPFLSHWGDDHEQTFQNFMAYKTRVPVCGAIMLNETWDKCLLVKGWKATSAWSFPKGKINEQEPRYQCAIREVLEETGYDLGEQIKPADVVELSIRDQSLSLYIVPNVPEDFPFETRTRKEISKIAWFKLQDLPTWKRNKPVSGKFYLITPFIGPLKAFLRDHKPKEQNSRRNRRRSHAPAEADPHLSSGDDARQVHDAQDAVTQESSSQSSADHGDPQTPSPLYSEPVIHHATPDDNPPQALNLDSVDPHFARLLSSLSLSASASSVEDIPKSQINGQLPSSIHPPISTAAELVQPGSRSPSQAATIRPPRTPSTIPAVSPPPSHSHSRKPSRAIPSPSPLKHASSDAHLRSLVNGPDRQPSPSARRTAAGLSPYLQRASITQAAIPKQMKYISMLESLAKDSERMTPKIERQQAALAMNGPPLPVREQLGAPGPMNAMYGVREESPVIYSSGPGPSSTAPGFVNQPPPFPPAPHGAVHDPFTVRPHTSNTFHPPYPMPPRHVFNEEQLGGMQPGHAVRPPLGPPMAAPPAPYPPGRMAGPPFPAPQQLPAPQQFLPAARQLNQQGLRLLPPGQLLPSTGYNEPAPLSAPALSPSFNLPRTNGNNAQLLSILNGTAPPRAPTVDPAFVGVGFR</sequence>
<dbReference type="PROSITE" id="PS51462">
    <property type="entry name" value="NUDIX"/>
    <property type="match status" value="1"/>
</dbReference>
<dbReference type="GO" id="GO:0030145">
    <property type="term" value="F:manganese ion binding"/>
    <property type="evidence" value="ECO:0007669"/>
    <property type="project" value="InterPro"/>
</dbReference>
<dbReference type="CDD" id="cd03672">
    <property type="entry name" value="NUDIX_Dcp2p_Nudt20"/>
    <property type="match status" value="1"/>
</dbReference>
<feature type="compositionally biased region" description="Low complexity" evidence="9">
    <location>
        <begin position="397"/>
        <end position="411"/>
    </location>
</feature>
<comment type="caution">
    <text evidence="11">The sequence shown here is derived from an EMBL/GenBank/DDBJ whole genome shotgun (WGS) entry which is preliminary data.</text>
</comment>
<dbReference type="PROSITE" id="PS00893">
    <property type="entry name" value="NUDIX_BOX"/>
    <property type="match status" value="1"/>
</dbReference>
<dbReference type="Gene3D" id="3.90.79.10">
    <property type="entry name" value="Nucleoside Triphosphate Pyrophosphohydrolase"/>
    <property type="match status" value="1"/>
</dbReference>
<proteinExistence type="inferred from homology"/>
<feature type="domain" description="Nudix hydrolase" evidence="10">
    <location>
        <begin position="115"/>
        <end position="244"/>
    </location>
</feature>
<dbReference type="GO" id="GO:0000290">
    <property type="term" value="P:deadenylation-dependent decapping of nuclear-transcribed mRNA"/>
    <property type="evidence" value="ECO:0007669"/>
    <property type="project" value="InterPro"/>
</dbReference>
<evidence type="ECO:0000256" key="4">
    <source>
        <dbReference type="ARBA" id="ARBA00022490"/>
    </source>
</evidence>
<evidence type="ECO:0000313" key="12">
    <source>
        <dbReference type="Proteomes" id="UP000703269"/>
    </source>
</evidence>
<dbReference type="InterPro" id="IPR036189">
    <property type="entry name" value="DCP2_BoxA_sf"/>
</dbReference>
<dbReference type="Gene3D" id="1.10.10.1050">
    <property type="entry name" value="Dcp2, box A domain"/>
    <property type="match status" value="1"/>
</dbReference>
<feature type="region of interest" description="Disordered" evidence="9">
    <location>
        <begin position="385"/>
        <end position="438"/>
    </location>
</feature>
<dbReference type="GO" id="GO:0003723">
    <property type="term" value="F:RNA binding"/>
    <property type="evidence" value="ECO:0007669"/>
    <property type="project" value="UniProtKB-KW"/>
</dbReference>
<keyword evidence="12" id="KW-1185">Reference proteome</keyword>
<keyword evidence="4" id="KW-0963">Cytoplasm</keyword>
<evidence type="ECO:0000256" key="6">
    <source>
        <dbReference type="ARBA" id="ARBA00022801"/>
    </source>
</evidence>
<dbReference type="EMBL" id="BPQB01000003">
    <property type="protein sequence ID" value="GJE86134.1"/>
    <property type="molecule type" value="Genomic_DNA"/>
</dbReference>
<feature type="region of interest" description="Disordered" evidence="9">
    <location>
        <begin position="545"/>
        <end position="571"/>
    </location>
</feature>
<dbReference type="OrthoDB" id="18996at2759"/>
<dbReference type="InterPro" id="IPR020084">
    <property type="entry name" value="NUDIX_hydrolase_CS"/>
</dbReference>
<comment type="similarity">
    <text evidence="3">Belongs to the Nudix hydrolase family. DCP2 subfamily.</text>
</comment>
<dbReference type="SUPFAM" id="SSF140586">
    <property type="entry name" value="Dcp2 domain-like"/>
    <property type="match status" value="1"/>
</dbReference>
<evidence type="ECO:0000256" key="7">
    <source>
        <dbReference type="ARBA" id="ARBA00022884"/>
    </source>
</evidence>
<dbReference type="PANTHER" id="PTHR23114:SF17">
    <property type="entry name" value="M7GPPPN-MRNA HYDROLASE"/>
    <property type="match status" value="1"/>
</dbReference>
<evidence type="ECO:0000256" key="9">
    <source>
        <dbReference type="SAM" id="MobiDB-lite"/>
    </source>
</evidence>
<feature type="compositionally biased region" description="Basic and acidic residues" evidence="9">
    <location>
        <begin position="271"/>
        <end position="292"/>
    </location>
</feature>
<feature type="region of interest" description="Disordered" evidence="9">
    <location>
        <begin position="252"/>
        <end position="338"/>
    </location>
</feature>
<dbReference type="Pfam" id="PF00293">
    <property type="entry name" value="NUDIX"/>
    <property type="match status" value="1"/>
</dbReference>
<dbReference type="PANTHER" id="PTHR23114">
    <property type="entry name" value="M7GPPPN-MRNA HYDROLASE"/>
    <property type="match status" value="1"/>
</dbReference>
<dbReference type="SMART" id="SM01125">
    <property type="entry name" value="DCP2"/>
    <property type="match status" value="1"/>
</dbReference>
<feature type="region of interest" description="Disordered" evidence="9">
    <location>
        <begin position="445"/>
        <end position="464"/>
    </location>
</feature>
<keyword evidence="5" id="KW-0479">Metal-binding</keyword>
<protein>
    <submittedName>
        <fullName evidence="11">DCP2-domain-containing protein</fullName>
    </submittedName>
</protein>
<keyword evidence="7" id="KW-0694">RNA-binding</keyword>
<dbReference type="GO" id="GO:0000184">
    <property type="term" value="P:nuclear-transcribed mRNA catabolic process, nonsense-mediated decay"/>
    <property type="evidence" value="ECO:0007669"/>
    <property type="project" value="InterPro"/>
</dbReference>
<comment type="cofactor">
    <cofactor evidence="1">
        <name>Mn(2+)</name>
        <dbReference type="ChEBI" id="CHEBI:29035"/>
    </cofactor>
</comment>
<name>A0A9P3G1V7_9APHY</name>
<dbReference type="InterPro" id="IPR044099">
    <property type="entry name" value="Dcp2_NUDIX"/>
</dbReference>
<feature type="compositionally biased region" description="Basic and acidic residues" evidence="9">
    <location>
        <begin position="252"/>
        <end position="262"/>
    </location>
</feature>
<dbReference type="Pfam" id="PF05026">
    <property type="entry name" value="DCP2"/>
    <property type="match status" value="1"/>
</dbReference>
<dbReference type="GO" id="GO:0000932">
    <property type="term" value="C:P-body"/>
    <property type="evidence" value="ECO:0007669"/>
    <property type="project" value="TreeGrafter"/>
</dbReference>
<evidence type="ECO:0000259" key="10">
    <source>
        <dbReference type="PROSITE" id="PS51462"/>
    </source>
</evidence>
<dbReference type="SUPFAM" id="SSF55811">
    <property type="entry name" value="Nudix"/>
    <property type="match status" value="1"/>
</dbReference>
<dbReference type="GO" id="GO:0140933">
    <property type="term" value="F:5'-(N(7)-methylguanosine 5'-triphospho)-[mRNA] hydrolase activity"/>
    <property type="evidence" value="ECO:0007669"/>
    <property type="project" value="InterPro"/>
</dbReference>
<gene>
    <name evidence="11" type="ORF">PsYK624_022140</name>
</gene>
<feature type="compositionally biased region" description="Polar residues" evidence="9">
    <location>
        <begin position="294"/>
        <end position="305"/>
    </location>
</feature>
<reference evidence="11 12" key="1">
    <citation type="submission" date="2021-08" db="EMBL/GenBank/DDBJ databases">
        <title>Draft Genome Sequence of Phanerochaete sordida strain YK-624.</title>
        <authorList>
            <person name="Mori T."/>
            <person name="Dohra H."/>
            <person name="Suzuki T."/>
            <person name="Kawagishi H."/>
            <person name="Hirai H."/>
        </authorList>
    </citation>
    <scope>NUCLEOTIDE SEQUENCE [LARGE SCALE GENOMIC DNA]</scope>
    <source>
        <strain evidence="11 12">YK-624</strain>
    </source>
</reference>
<dbReference type="InterPro" id="IPR007722">
    <property type="entry name" value="DCP2_BoxA"/>
</dbReference>
<dbReference type="Proteomes" id="UP000703269">
    <property type="component" value="Unassembled WGS sequence"/>
</dbReference>
<evidence type="ECO:0000256" key="3">
    <source>
        <dbReference type="ARBA" id="ARBA00005279"/>
    </source>
</evidence>
<keyword evidence="8" id="KW-0464">Manganese</keyword>
<evidence type="ECO:0000256" key="5">
    <source>
        <dbReference type="ARBA" id="ARBA00022723"/>
    </source>
</evidence>
<evidence type="ECO:0000256" key="2">
    <source>
        <dbReference type="ARBA" id="ARBA00004496"/>
    </source>
</evidence>
<keyword evidence="6" id="KW-0378">Hydrolase</keyword>
<comment type="subcellular location">
    <subcellularLocation>
        <location evidence="2">Cytoplasm</location>
    </subcellularLocation>
</comment>
<dbReference type="FunFam" id="3.90.79.10:FF:000003">
    <property type="entry name" value="M7GpppN-mRNA hydrolase isoform 2"/>
    <property type="match status" value="1"/>
</dbReference>